<keyword evidence="5 7" id="KW-0067">ATP-binding</keyword>
<evidence type="ECO:0000259" key="10">
    <source>
        <dbReference type="PROSITE" id="PS50011"/>
    </source>
</evidence>
<dbReference type="InterPro" id="IPR012334">
    <property type="entry name" value="Pectin_lyas_fold"/>
</dbReference>
<comment type="catalytic activity">
    <reaction evidence="6">
        <text>L-tyrosyl-[protein] + ATP = O-phospho-L-tyrosyl-[protein] + ADP + H(+)</text>
        <dbReference type="Rhea" id="RHEA:10596"/>
        <dbReference type="Rhea" id="RHEA-COMP:10136"/>
        <dbReference type="Rhea" id="RHEA-COMP:20101"/>
        <dbReference type="ChEBI" id="CHEBI:15378"/>
        <dbReference type="ChEBI" id="CHEBI:30616"/>
        <dbReference type="ChEBI" id="CHEBI:46858"/>
        <dbReference type="ChEBI" id="CHEBI:61978"/>
        <dbReference type="ChEBI" id="CHEBI:456216"/>
        <dbReference type="EC" id="2.7.10.1"/>
    </reaction>
</comment>
<dbReference type="InterPro" id="IPR011050">
    <property type="entry name" value="Pectin_lyase_fold/virulence"/>
</dbReference>
<evidence type="ECO:0000256" key="2">
    <source>
        <dbReference type="ARBA" id="ARBA00022679"/>
    </source>
</evidence>
<dbReference type="Gene3D" id="2.160.20.10">
    <property type="entry name" value="Single-stranded right-handed beta-helix, Pectin lyase-like"/>
    <property type="match status" value="1"/>
</dbReference>
<gene>
    <name evidence="11" type="ORF">PROFUN_09352</name>
</gene>
<dbReference type="Pfam" id="PF07714">
    <property type="entry name" value="PK_Tyr_Ser-Thr"/>
    <property type="match status" value="1"/>
</dbReference>
<dbReference type="CDD" id="cd13999">
    <property type="entry name" value="STKc_MAP3K-like"/>
    <property type="match status" value="1"/>
</dbReference>
<dbReference type="GO" id="GO:0005524">
    <property type="term" value="F:ATP binding"/>
    <property type="evidence" value="ECO:0007669"/>
    <property type="project" value="UniProtKB-UniRule"/>
</dbReference>
<evidence type="ECO:0000256" key="9">
    <source>
        <dbReference type="SAM" id="Phobius"/>
    </source>
</evidence>
<evidence type="ECO:0000256" key="6">
    <source>
        <dbReference type="ARBA" id="ARBA00051243"/>
    </source>
</evidence>
<feature type="region of interest" description="Disordered" evidence="8">
    <location>
        <begin position="1579"/>
        <end position="1637"/>
    </location>
</feature>
<dbReference type="PROSITE" id="PS00107">
    <property type="entry name" value="PROTEIN_KINASE_ATP"/>
    <property type="match status" value="1"/>
</dbReference>
<reference evidence="11 12" key="1">
    <citation type="journal article" date="2018" name="Genome Biol. Evol.">
        <title>Multiple Roots of Fruiting Body Formation in Amoebozoa.</title>
        <authorList>
            <person name="Hillmann F."/>
            <person name="Forbes G."/>
            <person name="Novohradska S."/>
            <person name="Ferling I."/>
            <person name="Riege K."/>
            <person name="Groth M."/>
            <person name="Westermann M."/>
            <person name="Marz M."/>
            <person name="Spaller T."/>
            <person name="Winckler T."/>
            <person name="Schaap P."/>
            <person name="Glockner G."/>
        </authorList>
    </citation>
    <scope>NUCLEOTIDE SEQUENCE [LARGE SCALE GENOMIC DNA]</scope>
    <source>
        <strain evidence="11 12">Jena</strain>
    </source>
</reference>
<dbReference type="InterPro" id="IPR008266">
    <property type="entry name" value="Tyr_kinase_AS"/>
</dbReference>
<dbReference type="Gene3D" id="1.10.510.10">
    <property type="entry name" value="Transferase(Phosphotransferase) domain 1"/>
    <property type="match status" value="1"/>
</dbReference>
<dbReference type="InterPro" id="IPR020635">
    <property type="entry name" value="Tyr_kinase_cat_dom"/>
</dbReference>
<evidence type="ECO:0000256" key="3">
    <source>
        <dbReference type="ARBA" id="ARBA00022741"/>
    </source>
</evidence>
<dbReference type="GO" id="GO:0043235">
    <property type="term" value="C:receptor complex"/>
    <property type="evidence" value="ECO:0007669"/>
    <property type="project" value="TreeGrafter"/>
</dbReference>
<dbReference type="InParanoid" id="A0A2P6NGW2"/>
<evidence type="ECO:0000256" key="1">
    <source>
        <dbReference type="ARBA" id="ARBA00004167"/>
    </source>
</evidence>
<accession>A0A2P6NGW2</accession>
<dbReference type="SUPFAM" id="SSF51126">
    <property type="entry name" value="Pectin lyase-like"/>
    <property type="match status" value="4"/>
</dbReference>
<dbReference type="GO" id="GO:0007169">
    <property type="term" value="P:cell surface receptor protein tyrosine kinase signaling pathway"/>
    <property type="evidence" value="ECO:0007669"/>
    <property type="project" value="TreeGrafter"/>
</dbReference>
<dbReference type="Gene3D" id="3.30.200.20">
    <property type="entry name" value="Phosphorylase Kinase, domain 1"/>
    <property type="match status" value="1"/>
</dbReference>
<keyword evidence="9" id="KW-0812">Transmembrane</keyword>
<evidence type="ECO:0000313" key="12">
    <source>
        <dbReference type="Proteomes" id="UP000241769"/>
    </source>
</evidence>
<dbReference type="FunFam" id="3.30.200.20:FF:000180">
    <property type="entry name" value="serine/threonine-protein kinase STY46-like"/>
    <property type="match status" value="1"/>
</dbReference>
<dbReference type="SMART" id="SM00219">
    <property type="entry name" value="TyrKc"/>
    <property type="match status" value="1"/>
</dbReference>
<dbReference type="STRING" id="1890364.A0A2P6NGW2"/>
<feature type="domain" description="Protein kinase" evidence="10">
    <location>
        <begin position="1286"/>
        <end position="1556"/>
    </location>
</feature>
<comment type="subcellular location">
    <subcellularLocation>
        <location evidence="1">Membrane</location>
        <topology evidence="1">Single-pass membrane protein</topology>
    </subcellularLocation>
</comment>
<dbReference type="InterPro" id="IPR011009">
    <property type="entry name" value="Kinase-like_dom_sf"/>
</dbReference>
<dbReference type="InterPro" id="IPR000719">
    <property type="entry name" value="Prot_kinase_dom"/>
</dbReference>
<keyword evidence="3 7" id="KW-0547">Nucleotide-binding</keyword>
<dbReference type="InterPro" id="IPR006626">
    <property type="entry name" value="PbH1"/>
</dbReference>
<dbReference type="EMBL" id="MDYQ01000087">
    <property type="protein sequence ID" value="PRP83188.1"/>
    <property type="molecule type" value="Genomic_DNA"/>
</dbReference>
<evidence type="ECO:0000256" key="5">
    <source>
        <dbReference type="ARBA" id="ARBA00022840"/>
    </source>
</evidence>
<name>A0A2P6NGW2_9EUKA</name>
<dbReference type="PANTHER" id="PTHR24416">
    <property type="entry name" value="TYROSINE-PROTEIN KINASE RECEPTOR"/>
    <property type="match status" value="1"/>
</dbReference>
<feature type="compositionally biased region" description="Basic and acidic residues" evidence="8">
    <location>
        <begin position="1609"/>
        <end position="1621"/>
    </location>
</feature>
<dbReference type="PROSITE" id="PS00109">
    <property type="entry name" value="PROTEIN_KINASE_TYR"/>
    <property type="match status" value="1"/>
</dbReference>
<keyword evidence="9" id="KW-1133">Transmembrane helix</keyword>
<dbReference type="GO" id="GO:0004714">
    <property type="term" value="F:transmembrane receptor protein tyrosine kinase activity"/>
    <property type="evidence" value="ECO:0007669"/>
    <property type="project" value="UniProtKB-EC"/>
</dbReference>
<keyword evidence="9" id="KW-0472">Membrane</keyword>
<dbReference type="PROSITE" id="PS50011">
    <property type="entry name" value="PROTEIN_KINASE_DOM"/>
    <property type="match status" value="1"/>
</dbReference>
<proteinExistence type="predicted"/>
<evidence type="ECO:0000256" key="8">
    <source>
        <dbReference type="SAM" id="MobiDB-lite"/>
    </source>
</evidence>
<dbReference type="SMART" id="SM00710">
    <property type="entry name" value="PbH1"/>
    <property type="match status" value="18"/>
</dbReference>
<evidence type="ECO:0000256" key="4">
    <source>
        <dbReference type="ARBA" id="ARBA00022777"/>
    </source>
</evidence>
<feature type="region of interest" description="Disordered" evidence="8">
    <location>
        <begin position="1"/>
        <end position="32"/>
    </location>
</feature>
<evidence type="ECO:0000313" key="11">
    <source>
        <dbReference type="EMBL" id="PRP83188.1"/>
    </source>
</evidence>
<protein>
    <submittedName>
        <fullName evidence="11">Protein kinase domain containing protein</fullName>
    </submittedName>
</protein>
<dbReference type="OrthoDB" id="339325at2759"/>
<sequence>MCCPETGLWPESVKRRPKPRERADDELRSEDIGPTEEMKGAIVFLLFIFVLSVNGYSQTLSSGANISAAFVTGLNSRDTTIELILQPGTYPTIWDSGLIPSTINLILRGSDPNNRPVITNSILLNGFQSITIDSVISNIPVKAGSAVTSHSFYIGLIKSKVSFNNVLWKGTSQFDLYMQQMITGTTMIDSVSITNCMSTSVNMGNPAYSMSIANIGAKNFFFINNTFTNKPNYSLYSLYIGTCTFTNAIMDNLLFNNVNNDYAGVISVYGMWSTWWNMTNIHFVNCPQGTAIRHIGAAERSIVKNIYMNNVWVEGGNMNGFLSHTDVEIDNFTMVNSGTKSVTLRSDATMIHFDYTVRNIQKFVVEGCSFNQSSTLSLFRILCQVSQSFQLVDTGLYQNTIAGDATYQAAIVFAPMDANLNGANLINAEVVLRNVVMVGNNFNGGTCIPLKLSKGAMTNIYMDNLLFSGNTGAIFILFVDFQVSSSFFLMQNSIFEDNSLSTGTYFINIPSLLSIWGVHHNMTFNNNTFTRNNILQSGACISISNDLGHTIYPLPQTDNLNILFNRFIDNTGGAVYHTQKMGNTTVRDNVLYALSWSSNCPGVSLTGQSTGTMSIYNIQMDKMIGSNAVQIRGGAPSLILHDVSVSNMNGGVVISSGNYTTIQIWNLNVTRMVSSDVGGGLKFDSTANAGTMQISTSTFSGNSASSGGGIYIGGNINVLTIDSCNISDNTARFDGGQIAIDQSSVIGMYIMRNSYLTGGSAKFGGGIQLSGIIDNMYLSNCILSNNLARTEGGCISFLGTSNNVIIDRCSFQDSSARLQAGGICAGSESVFTTMRITNCVFRNVSSLIGGGFTIIGNGNYSIYDTMFTECNALRGGGIYVTADDASKANLYMSGVSFVKNTAENGAGFHAISISSIKGDGLIFEQNIASLSGGALRSEGNVPFTSITNSRFHLNQAGFDGGAFSLFPAQNGILSLNNLTISNNNADQYGGGMSLQGRVGLAASDIHLIYNSVNRGPGGGIYYISNQTMIGTGLNFTGNTATSGGGGYIAGNLYLDSVVVHANLASQDGAGLYLNMTNTNQTKRADDVSSIDSITMNGNKAKGNGGAMYVNGPSVGGGLSLRNAKMNGNSAALGGAIGLAGSVDLDQSDVSGNTASSGSSIYVLSQSSLSVSSSNLGQGSTVGVAQGVTASMVGVDSSIITCPENQIIKINADSTSTCVTKPSNNTIIGIIVGVVVGILILSVVSVIVAVIVVRKRARSQRIKEFEKNLMELNIVNAKKMVIDYHDLESMKKIGEGAFGVVYKAKWRDADVAVKQLLSQAVSTEQLKEFLAEVTLIQQLRSHPNVVMFLGTTIPPQPLSLITEFCAGGSLDVYLRDNYSVISFDLKKKFILGIALGMRHLHAEKICHRDLAARNILLSGNLDPKISDFGMSRQQDSNEQESKTRSNVGPLKWMAPEAIRDRVYSTKSDIWSYGVVVWEVGSSIDRGDSLGQILMCMEPFAELSALQAGMDILGGRRLEIDPSWGEYASLMRSCWNIEPAFRPGFTEIIAMLMKDQELADSPMAAEDLEFQEQVFSSRPASAFMPSVRDGRGGSRYADPTLQRVIDEDADSESRYVENHHDSKQYGPIGGSTDDPSHYY</sequence>
<dbReference type="SUPFAM" id="SSF56112">
    <property type="entry name" value="Protein kinase-like (PK-like)"/>
    <property type="match status" value="1"/>
</dbReference>
<keyword evidence="2" id="KW-0808">Transferase</keyword>
<dbReference type="PANTHER" id="PTHR24416:SF600">
    <property type="entry name" value="PDGF- AND VEGF-RECEPTOR RELATED, ISOFORM J"/>
    <property type="match status" value="1"/>
</dbReference>
<feature type="binding site" evidence="7">
    <location>
        <position position="1313"/>
    </location>
    <ligand>
        <name>ATP</name>
        <dbReference type="ChEBI" id="CHEBI:30616"/>
    </ligand>
</feature>
<feature type="transmembrane region" description="Helical" evidence="9">
    <location>
        <begin position="1226"/>
        <end position="1252"/>
    </location>
</feature>
<dbReference type="GO" id="GO:0005886">
    <property type="term" value="C:plasma membrane"/>
    <property type="evidence" value="ECO:0007669"/>
    <property type="project" value="TreeGrafter"/>
</dbReference>
<comment type="caution">
    <text evidence="11">The sequence shown here is derived from an EMBL/GenBank/DDBJ whole genome shotgun (WGS) entry which is preliminary data.</text>
</comment>
<keyword evidence="12" id="KW-1185">Reference proteome</keyword>
<evidence type="ECO:0000256" key="7">
    <source>
        <dbReference type="PROSITE-ProRule" id="PRU10141"/>
    </source>
</evidence>
<dbReference type="Proteomes" id="UP000241769">
    <property type="component" value="Unassembled WGS sequence"/>
</dbReference>
<feature type="compositionally biased region" description="Basic and acidic residues" evidence="8">
    <location>
        <begin position="20"/>
        <end position="32"/>
    </location>
</feature>
<keyword evidence="4 11" id="KW-0418">Kinase</keyword>
<dbReference type="InterPro" id="IPR050122">
    <property type="entry name" value="RTK"/>
</dbReference>
<dbReference type="InterPro" id="IPR017441">
    <property type="entry name" value="Protein_kinase_ATP_BS"/>
</dbReference>
<organism evidence="11 12">
    <name type="scientific">Planoprotostelium fungivorum</name>
    <dbReference type="NCBI Taxonomy" id="1890364"/>
    <lineage>
        <taxon>Eukaryota</taxon>
        <taxon>Amoebozoa</taxon>
        <taxon>Evosea</taxon>
        <taxon>Variosea</taxon>
        <taxon>Cavosteliida</taxon>
        <taxon>Cavosteliaceae</taxon>
        <taxon>Planoprotostelium</taxon>
    </lineage>
</organism>
<dbReference type="PRINTS" id="PR00109">
    <property type="entry name" value="TYRKINASE"/>
</dbReference>
<dbReference type="InterPro" id="IPR001245">
    <property type="entry name" value="Ser-Thr/Tyr_kinase_cat_dom"/>
</dbReference>